<dbReference type="Proteomes" id="UP000199161">
    <property type="component" value="Unassembled WGS sequence"/>
</dbReference>
<protein>
    <submittedName>
        <fullName evidence="1">Uncharacterized protein</fullName>
    </submittedName>
</protein>
<dbReference type="RefSeq" id="WP_089784921.1">
    <property type="nucleotide sequence ID" value="NZ_FOKW01000001.1"/>
</dbReference>
<dbReference type="AlphaFoldDB" id="A0A1I1D9B4"/>
<gene>
    <name evidence="1" type="ORF">SAMN05444422_101422</name>
</gene>
<proteinExistence type="predicted"/>
<organism evidence="1 2">
    <name type="scientific">Natronobacterium haloterrestre</name>
    <name type="common">Halobiforma haloterrestris</name>
    <dbReference type="NCBI Taxonomy" id="148448"/>
    <lineage>
        <taxon>Archaea</taxon>
        <taxon>Methanobacteriati</taxon>
        <taxon>Methanobacteriota</taxon>
        <taxon>Stenosarchaea group</taxon>
        <taxon>Halobacteria</taxon>
        <taxon>Halobacteriales</taxon>
        <taxon>Natrialbaceae</taxon>
        <taxon>Natronobacterium</taxon>
    </lineage>
</organism>
<sequence length="80" mass="8803">MYMASSELSTSDLLDQQLTVRRVDSVDPTATVRHVDQLESAALEQFYELCEDGGSIPVSDAELEVGEVIVFTDYFVVDGV</sequence>
<dbReference type="EMBL" id="FOKW01000001">
    <property type="protein sequence ID" value="SFB71531.1"/>
    <property type="molecule type" value="Genomic_DNA"/>
</dbReference>
<reference evidence="2" key="1">
    <citation type="submission" date="2016-10" db="EMBL/GenBank/DDBJ databases">
        <authorList>
            <person name="Varghese N."/>
            <person name="Submissions S."/>
        </authorList>
    </citation>
    <scope>NUCLEOTIDE SEQUENCE [LARGE SCALE GENOMIC DNA]</scope>
    <source>
        <strain evidence="2">DSM 13078</strain>
    </source>
</reference>
<dbReference type="OrthoDB" id="296997at2157"/>
<name>A0A1I1D9B4_NATHA</name>
<keyword evidence="2" id="KW-1185">Reference proteome</keyword>
<evidence type="ECO:0000313" key="1">
    <source>
        <dbReference type="EMBL" id="SFB71531.1"/>
    </source>
</evidence>
<accession>A0A1I1D9B4</accession>
<evidence type="ECO:0000313" key="2">
    <source>
        <dbReference type="Proteomes" id="UP000199161"/>
    </source>
</evidence>